<protein>
    <submittedName>
        <fullName evidence="2">Uncharacterized protein</fullName>
    </submittedName>
</protein>
<evidence type="ECO:0000313" key="2">
    <source>
        <dbReference type="EMBL" id="KAK3937494.1"/>
    </source>
</evidence>
<feature type="compositionally biased region" description="Basic and acidic residues" evidence="1">
    <location>
        <begin position="347"/>
        <end position="364"/>
    </location>
</feature>
<comment type="caution">
    <text evidence="2">The sequence shown here is derived from an EMBL/GenBank/DDBJ whole genome shotgun (WGS) entry which is preliminary data.</text>
</comment>
<dbReference type="EMBL" id="MU853853">
    <property type="protein sequence ID" value="KAK3937494.1"/>
    <property type="molecule type" value="Genomic_DNA"/>
</dbReference>
<organism evidence="2 3">
    <name type="scientific">Diplogelasinospora grovesii</name>
    <dbReference type="NCBI Taxonomy" id="303347"/>
    <lineage>
        <taxon>Eukaryota</taxon>
        <taxon>Fungi</taxon>
        <taxon>Dikarya</taxon>
        <taxon>Ascomycota</taxon>
        <taxon>Pezizomycotina</taxon>
        <taxon>Sordariomycetes</taxon>
        <taxon>Sordariomycetidae</taxon>
        <taxon>Sordariales</taxon>
        <taxon>Diplogelasinosporaceae</taxon>
        <taxon>Diplogelasinospora</taxon>
    </lineage>
</organism>
<accession>A0AAN6N1S7</accession>
<name>A0AAN6N1S7_9PEZI</name>
<dbReference type="Proteomes" id="UP001303473">
    <property type="component" value="Unassembled WGS sequence"/>
</dbReference>
<feature type="region of interest" description="Disordered" evidence="1">
    <location>
        <begin position="325"/>
        <end position="369"/>
    </location>
</feature>
<evidence type="ECO:0000313" key="3">
    <source>
        <dbReference type="Proteomes" id="UP001303473"/>
    </source>
</evidence>
<feature type="compositionally biased region" description="Basic and acidic residues" evidence="1">
    <location>
        <begin position="328"/>
        <end position="339"/>
    </location>
</feature>
<dbReference type="AlphaFoldDB" id="A0AAN6N1S7"/>
<proteinExistence type="predicted"/>
<sequence length="445" mass="50246">MATPNPDLEELYRRAIADPQSITRAERNAIRDWPPPEEEDRLCIAKTGRTRAELIAKAFASPDDLTRDEAMIVHHPQGVRFDADANLSVEERREHLKRRRIDPSPMKALQDEAERQLRVAAGEEEKAALLNAVKRQFAIDNAKQDAWLQYWREQDAARRLRSGTPWIKHMLENGLLEDSAECWGFVIFRTGCYNGEEGEAAWRKFREYFAKAAETSVLHWNSGPLLWPKFRAVFVEDKEELDDASNEQLRARFRKMRDGDGGEHLTKGIRTSCFLVADRAAIESEAAKMLYVAEYDDDLFASVYIRPEDPVAYVRAVDPDYEAPAAAAEEKKKEGGKDEAEGDEAGTSDKAEPAATAEAKKEAEKEDDEMAGFKGEATVALPRVFDWLHYVCFSAERGISAAGLDLREGWRAIYVQTKTPEAWIRNLASNSGSLLYAHVPRATLL</sequence>
<evidence type="ECO:0000256" key="1">
    <source>
        <dbReference type="SAM" id="MobiDB-lite"/>
    </source>
</evidence>
<gene>
    <name evidence="2" type="ORF">QBC46DRAFT_392626</name>
</gene>
<keyword evidence="3" id="KW-1185">Reference proteome</keyword>
<reference evidence="3" key="1">
    <citation type="journal article" date="2023" name="Mol. Phylogenet. Evol.">
        <title>Genome-scale phylogeny and comparative genomics of the fungal order Sordariales.</title>
        <authorList>
            <person name="Hensen N."/>
            <person name="Bonometti L."/>
            <person name="Westerberg I."/>
            <person name="Brannstrom I.O."/>
            <person name="Guillou S."/>
            <person name="Cros-Aarteil S."/>
            <person name="Calhoun S."/>
            <person name="Haridas S."/>
            <person name="Kuo A."/>
            <person name="Mondo S."/>
            <person name="Pangilinan J."/>
            <person name="Riley R."/>
            <person name="LaButti K."/>
            <person name="Andreopoulos B."/>
            <person name="Lipzen A."/>
            <person name="Chen C."/>
            <person name="Yan M."/>
            <person name="Daum C."/>
            <person name="Ng V."/>
            <person name="Clum A."/>
            <person name="Steindorff A."/>
            <person name="Ohm R.A."/>
            <person name="Martin F."/>
            <person name="Silar P."/>
            <person name="Natvig D.O."/>
            <person name="Lalanne C."/>
            <person name="Gautier V."/>
            <person name="Ament-Velasquez S.L."/>
            <person name="Kruys A."/>
            <person name="Hutchinson M.I."/>
            <person name="Powell A.J."/>
            <person name="Barry K."/>
            <person name="Miller A.N."/>
            <person name="Grigoriev I.V."/>
            <person name="Debuchy R."/>
            <person name="Gladieux P."/>
            <person name="Hiltunen Thoren M."/>
            <person name="Johannesson H."/>
        </authorList>
    </citation>
    <scope>NUCLEOTIDE SEQUENCE [LARGE SCALE GENOMIC DNA]</scope>
    <source>
        <strain evidence="3">CBS 340.73</strain>
    </source>
</reference>